<evidence type="ECO:0000256" key="6">
    <source>
        <dbReference type="ARBA" id="ARBA00022679"/>
    </source>
</evidence>
<evidence type="ECO:0000256" key="13">
    <source>
        <dbReference type="ARBA" id="ARBA00025026"/>
    </source>
</evidence>
<evidence type="ECO:0000256" key="4">
    <source>
        <dbReference type="ARBA" id="ARBA00009824"/>
    </source>
</evidence>
<evidence type="ECO:0000313" key="18">
    <source>
        <dbReference type="Proteomes" id="UP000662466"/>
    </source>
</evidence>
<reference evidence="17" key="1">
    <citation type="submission" date="2020-06" db="EMBL/GenBank/DDBJ databases">
        <title>Draft genome sequences of strains closely related to Aspergillus parafelis and Aspergillus hiratsukae.</title>
        <authorList>
            <person name="Dos Santos R.A.C."/>
            <person name="Rivero-Menendez O."/>
            <person name="Steenwyk J.L."/>
            <person name="Mead M.E."/>
            <person name="Goldman G.H."/>
            <person name="Alastruey-Izquierdo A."/>
            <person name="Rokas A."/>
        </authorList>
    </citation>
    <scope>NUCLEOTIDE SEQUENCE</scope>
    <source>
        <strain evidence="17">CNM-CM6106</strain>
    </source>
</reference>
<dbReference type="InterPro" id="IPR017853">
    <property type="entry name" value="GH"/>
</dbReference>
<keyword evidence="10 14" id="KW-0472">Membrane</keyword>
<comment type="function">
    <text evidence="13">Splits internally a 1,3-beta-glucan molecule and transfers the newly generated reducing end (the donor) to the non-reducing end of another 1,3-beta-glucan molecule (the acceptor) forming a 1,3-beta linkage, resulting in the elongation of 1,3-beta-glucan chains in the cell wall. Involved in cell wall morphogenesis.</text>
</comment>
<evidence type="ECO:0000256" key="11">
    <source>
        <dbReference type="ARBA" id="ARBA00023180"/>
    </source>
</evidence>
<dbReference type="Gene3D" id="3.20.20.80">
    <property type="entry name" value="Glycosidases"/>
    <property type="match status" value="1"/>
</dbReference>
<comment type="subcellular location">
    <subcellularLocation>
        <location evidence="2 14">Cell membrane</location>
        <topology evidence="2 14">Lipid-anchor</topology>
        <topology evidence="2 14">GPI-anchor</topology>
    </subcellularLocation>
    <subcellularLocation>
        <location evidence="1">Membrane</location>
        <topology evidence="1">Multi-pass membrane protein</topology>
    </subcellularLocation>
</comment>
<feature type="transmembrane region" description="Helical" evidence="16">
    <location>
        <begin position="312"/>
        <end position="332"/>
    </location>
</feature>
<keyword evidence="6 14" id="KW-0808">Transferase</keyword>
<dbReference type="Pfam" id="PF05277">
    <property type="entry name" value="DUF726"/>
    <property type="match status" value="1"/>
</dbReference>
<evidence type="ECO:0000256" key="1">
    <source>
        <dbReference type="ARBA" id="ARBA00004141"/>
    </source>
</evidence>
<dbReference type="AlphaFoldDB" id="A0A8H6QK77"/>
<evidence type="ECO:0000256" key="14">
    <source>
        <dbReference type="RuleBase" id="RU361209"/>
    </source>
</evidence>
<evidence type="ECO:0000256" key="10">
    <source>
        <dbReference type="ARBA" id="ARBA00023136"/>
    </source>
</evidence>
<proteinExistence type="inferred from homology"/>
<dbReference type="Gene3D" id="3.40.50.1820">
    <property type="entry name" value="alpha/beta hydrolase"/>
    <property type="match status" value="1"/>
</dbReference>
<feature type="compositionally biased region" description="Polar residues" evidence="15">
    <location>
        <begin position="145"/>
        <end position="160"/>
    </location>
</feature>
<dbReference type="EC" id="2.4.1.-" evidence="14"/>
<evidence type="ECO:0000256" key="9">
    <source>
        <dbReference type="ARBA" id="ARBA00022989"/>
    </source>
</evidence>
<keyword evidence="8" id="KW-0732">Signal</keyword>
<dbReference type="InterPro" id="IPR004886">
    <property type="entry name" value="Glucanosyltransferase"/>
</dbReference>
<accession>A0A8H6QK77</accession>
<keyword evidence="12 14" id="KW-0449">Lipoprotein</keyword>
<keyword evidence="11" id="KW-0325">Glycoprotein</keyword>
<dbReference type="PANTHER" id="PTHR17920">
    <property type="entry name" value="TRANSMEMBRANE AND COILED-COIL DOMAIN-CONTAINING PROTEIN 4 TMCO4"/>
    <property type="match status" value="1"/>
</dbReference>
<dbReference type="PANTHER" id="PTHR17920:SF22">
    <property type="entry name" value="DUF726 DOMAIN PROTEIN (AFU_ORTHOLOGUE AFUA_2G12860)"/>
    <property type="match status" value="1"/>
</dbReference>
<feature type="region of interest" description="Disordered" evidence="15">
    <location>
        <begin position="138"/>
        <end position="167"/>
    </location>
</feature>
<comment type="similarity">
    <text evidence="3 14">Belongs to the glycosyl hydrolase 72 family.</text>
</comment>
<dbReference type="InterPro" id="IPR007941">
    <property type="entry name" value="DUF726"/>
</dbReference>
<feature type="transmembrane region" description="Helical" evidence="16">
    <location>
        <begin position="269"/>
        <end position="292"/>
    </location>
</feature>
<dbReference type="Pfam" id="PF03198">
    <property type="entry name" value="Glyco_hydro_72"/>
    <property type="match status" value="1"/>
</dbReference>
<gene>
    <name evidence="17" type="ORF">CNMCM6106_007474</name>
</gene>
<sequence>MWKSLKGNASKFGGRSTEAAASAGDRGQDLTTILDRSQRGELTVLVALIAQRMRDEIERNLSNATPPGPSANYEEKRTDFEPQLTDALHQELSSSTAKSSRTGPIFRDPEAATCALSAFDDWRDSVLLRIGEVVNKEPEDRGEVQATNQNSPSEKQSQQIRSEEDGRSLRKLRQVFPPVETSLSQLPEAKKLLILHTLLLLVLSLEHYNAWSRVLMLYVASSLGLDVRLLNEDEVKVARGLLDTALALSSSAPTQDENRSRDSSRKWKVGIASVAGAALIGITGGLAAPLVAAGLGTVMGGLGLGATAAAGYLGALAGSGVVVGGLFGAYGGRMTGRMVDKYAREVDDFAFLPVRGSRHRSEDEREAAQQDHRLRVTIGVTGWLTEEDNFVIPWRVIGAESEVFGLRWETEPLMNLGNALDLLVTSAAWTAGEQVLKKTFLSHLLTAVALPLALLKVARVVDNPFSVAKARADKAGEVLADALISKVQGERPVTLLGYSLGSRVIFACLRSLAKRRAFGLVESAILMGAPTPSDTEQWCRMRSVVSGRLVNVFSENDSVLALLYRTSSLQLGVAGLQPVEGVSGVENLDVSDLISGHLRYQFLVGRILSVVGLESIDAREVAREEAALEAKDRRQEQERGSKFFYANNGSEFYIRGVAYQEDYSGGGATGTGQSNANYVDPLADGSICARDIPYLVQLRTNVIRTYAVNPSSNHDACMQQLSDAGIYVITDLASPDVSIASNTPEWTVDQYSRYTSVIDAFQKYDNVIGFFAGNEVVNTANQTAAAAFVKAAARDMKAYIKNKGYRQSLAVGYATTDQADIRLSLSDYLNCGDQADAIDFFGYNIYEWCGDETFQTSGYQARTQEYQNYSIPIFFSEYGCNTVQPRKFTDVPRRYCV</sequence>
<dbReference type="InterPro" id="IPR029058">
    <property type="entry name" value="AB_hydrolase_fold"/>
</dbReference>
<comment type="caution">
    <text evidence="17">The sequence shown here is derived from an EMBL/GenBank/DDBJ whole genome shotgun (WGS) entry which is preliminary data.</text>
</comment>
<evidence type="ECO:0000256" key="7">
    <source>
        <dbReference type="ARBA" id="ARBA00022692"/>
    </source>
</evidence>
<feature type="region of interest" description="Disordered" evidence="15">
    <location>
        <begin position="1"/>
        <end position="26"/>
    </location>
</feature>
<evidence type="ECO:0000256" key="3">
    <source>
        <dbReference type="ARBA" id="ARBA00007528"/>
    </source>
</evidence>
<name>A0A8H6QK77_9EURO</name>
<evidence type="ECO:0000313" key="17">
    <source>
        <dbReference type="EMBL" id="KAF7173377.1"/>
    </source>
</evidence>
<evidence type="ECO:0000256" key="15">
    <source>
        <dbReference type="SAM" id="MobiDB-lite"/>
    </source>
</evidence>
<protein>
    <recommendedName>
        <fullName evidence="14">1,3-beta-glucanosyltransferase</fullName>
        <ecNumber evidence="14">2.4.1.-</ecNumber>
    </recommendedName>
</protein>
<evidence type="ECO:0000256" key="5">
    <source>
        <dbReference type="ARBA" id="ARBA00022475"/>
    </source>
</evidence>
<keyword evidence="9 16" id="KW-1133">Transmembrane helix</keyword>
<dbReference type="GO" id="GO:0005886">
    <property type="term" value="C:plasma membrane"/>
    <property type="evidence" value="ECO:0007669"/>
    <property type="project" value="UniProtKB-SubCell"/>
</dbReference>
<organism evidence="17 18">
    <name type="scientific">Aspergillus hiratsukae</name>
    <dbReference type="NCBI Taxonomy" id="1194566"/>
    <lineage>
        <taxon>Eukaryota</taxon>
        <taxon>Fungi</taxon>
        <taxon>Dikarya</taxon>
        <taxon>Ascomycota</taxon>
        <taxon>Pezizomycotina</taxon>
        <taxon>Eurotiomycetes</taxon>
        <taxon>Eurotiomycetidae</taxon>
        <taxon>Eurotiales</taxon>
        <taxon>Aspergillaceae</taxon>
        <taxon>Aspergillus</taxon>
        <taxon>Aspergillus subgen. Fumigati</taxon>
    </lineage>
</organism>
<dbReference type="SUPFAM" id="SSF51445">
    <property type="entry name" value="(Trans)glycosidases"/>
    <property type="match status" value="1"/>
</dbReference>
<keyword evidence="14" id="KW-0336">GPI-anchor</keyword>
<dbReference type="EMBL" id="JACBAF010001769">
    <property type="protein sequence ID" value="KAF7173377.1"/>
    <property type="molecule type" value="Genomic_DNA"/>
</dbReference>
<comment type="similarity">
    <text evidence="4">Belongs to the TMCO4 family.</text>
</comment>
<keyword evidence="5" id="KW-1003">Cell membrane</keyword>
<dbReference type="GO" id="GO:0016740">
    <property type="term" value="F:transferase activity"/>
    <property type="evidence" value="ECO:0007669"/>
    <property type="project" value="UniProtKB-KW"/>
</dbReference>
<evidence type="ECO:0000256" key="16">
    <source>
        <dbReference type="SAM" id="Phobius"/>
    </source>
</evidence>
<dbReference type="GO" id="GO:0098552">
    <property type="term" value="C:side of membrane"/>
    <property type="evidence" value="ECO:0007669"/>
    <property type="project" value="UniProtKB-KW"/>
</dbReference>
<dbReference type="SUPFAM" id="SSF53474">
    <property type="entry name" value="alpha/beta-Hydrolases"/>
    <property type="match status" value="1"/>
</dbReference>
<keyword evidence="7 16" id="KW-0812">Transmembrane</keyword>
<evidence type="ECO:0000256" key="8">
    <source>
        <dbReference type="ARBA" id="ARBA00022729"/>
    </source>
</evidence>
<dbReference type="Proteomes" id="UP000662466">
    <property type="component" value="Unassembled WGS sequence"/>
</dbReference>
<evidence type="ECO:0000256" key="12">
    <source>
        <dbReference type="ARBA" id="ARBA00023288"/>
    </source>
</evidence>
<evidence type="ECO:0000256" key="2">
    <source>
        <dbReference type="ARBA" id="ARBA00004609"/>
    </source>
</evidence>